<keyword evidence="9 15" id="KW-0311">Gluconate utilization</keyword>
<evidence type="ECO:0000256" key="6">
    <source>
        <dbReference type="ARBA" id="ARBA00018193"/>
    </source>
</evidence>
<dbReference type="SUPFAM" id="SSF48179">
    <property type="entry name" value="6-phosphogluconate dehydrogenase C-terminal domain-like"/>
    <property type="match status" value="1"/>
</dbReference>
<keyword evidence="19" id="KW-1185">Reference proteome</keyword>
<evidence type="ECO:0000313" key="19">
    <source>
        <dbReference type="Proteomes" id="UP000199537"/>
    </source>
</evidence>
<dbReference type="GO" id="GO:0004616">
    <property type="term" value="F:phosphogluconate dehydrogenase (decarboxylating) activity"/>
    <property type="evidence" value="ECO:0007669"/>
    <property type="project" value="UniProtKB-EC"/>
</dbReference>
<feature type="binding site" description="in other chain" evidence="14">
    <location>
        <begin position="189"/>
        <end position="190"/>
    </location>
    <ligand>
        <name>substrate</name>
        <note>ligand shared between dimeric partners</note>
    </ligand>
</feature>
<dbReference type="Gene3D" id="1.20.5.320">
    <property type="entry name" value="6-Phosphogluconate Dehydrogenase, domain 3"/>
    <property type="match status" value="1"/>
</dbReference>
<evidence type="ECO:0000256" key="7">
    <source>
        <dbReference type="ARBA" id="ARBA00022857"/>
    </source>
</evidence>
<dbReference type="GO" id="GO:0019521">
    <property type="term" value="P:D-gluconate metabolic process"/>
    <property type="evidence" value="ECO:0007669"/>
    <property type="project" value="UniProtKB-KW"/>
</dbReference>
<comment type="function">
    <text evidence="1 12">Catalyzes the oxidative decarboxylation of 6-phosphogluconate to ribulose 5-phosphate and CO(2), with concomitant reduction of NADP to NADPH.</text>
</comment>
<dbReference type="Pfam" id="PF03446">
    <property type="entry name" value="NAD_binding_2"/>
    <property type="match status" value="1"/>
</dbReference>
<feature type="binding site" description="in other chain" evidence="14">
    <location>
        <position position="194"/>
    </location>
    <ligand>
        <name>substrate</name>
        <note>ligand shared between dimeric partners</note>
    </ligand>
</feature>
<dbReference type="GO" id="GO:0006098">
    <property type="term" value="P:pentose-phosphate shunt"/>
    <property type="evidence" value="ECO:0007669"/>
    <property type="project" value="UniProtKB-UniPathway"/>
</dbReference>
<evidence type="ECO:0000256" key="12">
    <source>
        <dbReference type="PIRNR" id="PIRNR000109"/>
    </source>
</evidence>
<comment type="catalytic activity">
    <reaction evidence="11 12 15">
        <text>6-phospho-D-gluconate + NADP(+) = D-ribulose 5-phosphate + CO2 + NADPH</text>
        <dbReference type="Rhea" id="RHEA:10116"/>
        <dbReference type="ChEBI" id="CHEBI:16526"/>
        <dbReference type="ChEBI" id="CHEBI:57783"/>
        <dbReference type="ChEBI" id="CHEBI:58121"/>
        <dbReference type="ChEBI" id="CHEBI:58349"/>
        <dbReference type="ChEBI" id="CHEBI:58759"/>
        <dbReference type="EC" id="1.1.1.44"/>
    </reaction>
</comment>
<keyword evidence="7 12" id="KW-0521">NADP</keyword>
<comment type="pathway">
    <text evidence="2 12 15">Carbohydrate degradation; pentose phosphate pathway; D-ribulose 5-phosphate from D-glucose 6-phosphate (oxidative stage): step 3/3.</text>
</comment>
<evidence type="ECO:0000256" key="5">
    <source>
        <dbReference type="ARBA" id="ARBA00013011"/>
    </source>
</evidence>
<dbReference type="Gene3D" id="1.10.1040.10">
    <property type="entry name" value="N-(1-d-carboxylethyl)-l-norvaline Dehydrogenase, domain 2"/>
    <property type="match status" value="1"/>
</dbReference>
<dbReference type="Gene3D" id="3.40.50.720">
    <property type="entry name" value="NAD(P)-binding Rossmann-like Domain"/>
    <property type="match status" value="1"/>
</dbReference>
<dbReference type="STRING" id="1393122.SAMN05660895_2312"/>
<feature type="active site" description="Proton acceptor" evidence="13">
    <location>
        <position position="186"/>
    </location>
</feature>
<protein>
    <recommendedName>
        <fullName evidence="6 12">6-phosphogluconate dehydrogenase, decarboxylating</fullName>
        <ecNumber evidence="5 12">1.1.1.44</ecNumber>
    </recommendedName>
</protein>
<evidence type="ECO:0000256" key="14">
    <source>
        <dbReference type="PIRSR" id="PIRSR000109-2"/>
    </source>
</evidence>
<dbReference type="EMBL" id="FPCJ01000001">
    <property type="protein sequence ID" value="SFV35770.1"/>
    <property type="molecule type" value="Genomic_DNA"/>
</dbReference>
<dbReference type="InterPro" id="IPR013328">
    <property type="entry name" value="6PGD_dom2"/>
</dbReference>
<dbReference type="SUPFAM" id="SSF51735">
    <property type="entry name" value="NAD(P)-binding Rossmann-fold domains"/>
    <property type="match status" value="1"/>
</dbReference>
<evidence type="ECO:0000313" key="18">
    <source>
        <dbReference type="EMBL" id="SFV35770.1"/>
    </source>
</evidence>
<evidence type="ECO:0000256" key="10">
    <source>
        <dbReference type="ARBA" id="ARBA00023126"/>
    </source>
</evidence>
<keyword evidence="16" id="KW-0472">Membrane</keyword>
<dbReference type="GO" id="GO:0050661">
    <property type="term" value="F:NADP binding"/>
    <property type="evidence" value="ECO:0007669"/>
    <property type="project" value="InterPro"/>
</dbReference>
<keyword evidence="16" id="KW-1133">Transmembrane helix</keyword>
<comment type="similarity">
    <text evidence="3 12 15">Belongs to the 6-phosphogluconate dehydrogenase family.</text>
</comment>
<feature type="binding site" evidence="14">
    <location>
        <position position="454"/>
    </location>
    <ligand>
        <name>substrate</name>
        <note>ligand shared between dimeric partners</note>
    </ligand>
</feature>
<keyword evidence="8 12" id="KW-0560">Oxidoreductase</keyword>
<dbReference type="OrthoDB" id="9804542at2"/>
<dbReference type="NCBIfam" id="TIGR00873">
    <property type="entry name" value="gnd"/>
    <property type="match status" value="1"/>
</dbReference>
<dbReference type="NCBIfam" id="NF006765">
    <property type="entry name" value="PRK09287.1"/>
    <property type="match status" value="1"/>
</dbReference>
<evidence type="ECO:0000256" key="8">
    <source>
        <dbReference type="ARBA" id="ARBA00023002"/>
    </source>
</evidence>
<feature type="domain" description="6-phosphogluconate dehydrogenase C-terminal" evidence="17">
    <location>
        <begin position="182"/>
        <end position="470"/>
    </location>
</feature>
<dbReference type="AlphaFoldDB" id="A0A1I7NMG0"/>
<dbReference type="InterPro" id="IPR006183">
    <property type="entry name" value="Pgluconate_DH"/>
</dbReference>
<gene>
    <name evidence="18" type="ORF">SAMN05660895_2312</name>
</gene>
<evidence type="ECO:0000259" key="17">
    <source>
        <dbReference type="SMART" id="SM01350"/>
    </source>
</evidence>
<evidence type="ECO:0000256" key="1">
    <source>
        <dbReference type="ARBA" id="ARBA00002526"/>
    </source>
</evidence>
<organism evidence="18 19">
    <name type="scientific">Thermoflavifilum thermophilum</name>
    <dbReference type="NCBI Taxonomy" id="1393122"/>
    <lineage>
        <taxon>Bacteria</taxon>
        <taxon>Pseudomonadati</taxon>
        <taxon>Bacteroidota</taxon>
        <taxon>Chitinophagia</taxon>
        <taxon>Chitinophagales</taxon>
        <taxon>Chitinophagaceae</taxon>
        <taxon>Thermoflavifilum</taxon>
    </lineage>
</organism>
<evidence type="ECO:0000256" key="2">
    <source>
        <dbReference type="ARBA" id="ARBA00004874"/>
    </source>
</evidence>
<feature type="binding site" description="in other chain" evidence="14">
    <location>
        <begin position="132"/>
        <end position="134"/>
    </location>
    <ligand>
        <name>substrate</name>
        <note>ligand shared between dimeric partners</note>
    </ligand>
</feature>
<dbReference type="UniPathway" id="UPA00115">
    <property type="reaction ID" value="UER00410"/>
</dbReference>
<dbReference type="FunFam" id="1.20.5.320:FF:000001">
    <property type="entry name" value="6-phosphogluconate dehydrogenase, decarboxylating"/>
    <property type="match status" value="1"/>
</dbReference>
<evidence type="ECO:0000256" key="13">
    <source>
        <dbReference type="PIRSR" id="PIRSR000109-1"/>
    </source>
</evidence>
<dbReference type="InterPro" id="IPR036291">
    <property type="entry name" value="NAD(P)-bd_dom_sf"/>
</dbReference>
<feature type="binding site" description="in other chain" evidence="14">
    <location>
        <position position="291"/>
    </location>
    <ligand>
        <name>substrate</name>
        <note>ligand shared between dimeric partners</note>
    </ligand>
</feature>
<feature type="transmembrane region" description="Helical" evidence="16">
    <location>
        <begin position="410"/>
        <end position="431"/>
    </location>
</feature>
<evidence type="ECO:0000256" key="9">
    <source>
        <dbReference type="ARBA" id="ARBA00023064"/>
    </source>
</evidence>
<feature type="active site" description="Proton donor" evidence="13">
    <location>
        <position position="193"/>
    </location>
</feature>
<dbReference type="EC" id="1.1.1.44" evidence="5 12"/>
<dbReference type="RefSeq" id="WP_092460653.1">
    <property type="nucleotide sequence ID" value="NZ_FPCJ01000001.1"/>
</dbReference>
<name>A0A1I7NMG0_9BACT</name>
<comment type="subunit">
    <text evidence="4 12">Homodimer.</text>
</comment>
<keyword evidence="10 12" id="KW-0570">Pentose shunt</keyword>
<evidence type="ECO:0000256" key="3">
    <source>
        <dbReference type="ARBA" id="ARBA00008419"/>
    </source>
</evidence>
<evidence type="ECO:0000256" key="16">
    <source>
        <dbReference type="SAM" id="Phobius"/>
    </source>
</evidence>
<feature type="binding site" evidence="14">
    <location>
        <position position="448"/>
    </location>
    <ligand>
        <name>substrate</name>
        <note>ligand shared between dimeric partners</note>
    </ligand>
</feature>
<dbReference type="FunFam" id="1.10.1040.10:FF:000032">
    <property type="entry name" value="6-phosphogluconate dehydrogenase, decarboxylating"/>
    <property type="match status" value="1"/>
</dbReference>
<dbReference type="Proteomes" id="UP000199537">
    <property type="component" value="Unassembled WGS sequence"/>
</dbReference>
<dbReference type="Pfam" id="PF00393">
    <property type="entry name" value="6PGD"/>
    <property type="match status" value="1"/>
</dbReference>
<feature type="binding site" description="in other chain" evidence="14">
    <location>
        <position position="106"/>
    </location>
    <ligand>
        <name>substrate</name>
        <note>ligand shared between dimeric partners</note>
    </ligand>
</feature>
<evidence type="ECO:0000256" key="4">
    <source>
        <dbReference type="ARBA" id="ARBA00011738"/>
    </source>
</evidence>
<feature type="binding site" description="in other chain" evidence="14">
    <location>
        <position position="264"/>
    </location>
    <ligand>
        <name>substrate</name>
        <note>ligand shared between dimeric partners</note>
    </ligand>
</feature>
<dbReference type="InterPro" id="IPR008927">
    <property type="entry name" value="6-PGluconate_DH-like_C_sf"/>
</dbReference>
<evidence type="ECO:0000256" key="15">
    <source>
        <dbReference type="RuleBase" id="RU000485"/>
    </source>
</evidence>
<sequence length="470" mass="52264">MTVSGFDFGMIGLGTMGRNLLLNLADHGYHVLGFDQDASKIQLLNDDPSAEAGKVKGVASVQEMIALLQPPRKIMMLVPAGKAVDAVIDELLPLLSPGDIIIDGGNSYYKDTLRRMQKCAERQIHFIGVGISGGEKGARYGPSIMPGGDENAYEVLKPLLEAIAAKVNDSPCVAYLGKGAAGHFVKMVHNGIEYAIMQMISETYWIFRDALKLTPDAIHEIYQKWNEGPMQSFLLEITAKIFEKQDPDSGQRLIDLIDDHAEAKGTGKWTSQEAMDLHIPVNVIDTAVAMRDLSGFAAERKQAAQVYHPSRRRLSDSSLVAEHLHDALYFGTIVCYAQGLAMLYMASKELQMDIPLQEVVRIWRGGCIIRSALLDQFYSIYQQQPDLPNLLLNTQIADLLMKLEYHARQILSIALLGGYALPGLLSAMSYFDAYRSERLPANLIQAQRDFFGAHTYKRIDREGVFHTEWE</sequence>
<dbReference type="PRINTS" id="PR00076">
    <property type="entry name" value="6PGDHDRGNASE"/>
</dbReference>
<dbReference type="InterPro" id="IPR006113">
    <property type="entry name" value="6PGDH_Gnd/GntZ"/>
</dbReference>
<proteinExistence type="inferred from homology"/>
<dbReference type="PIRSF" id="PIRSF000109">
    <property type="entry name" value="6PGD"/>
    <property type="match status" value="1"/>
</dbReference>
<dbReference type="InterPro" id="IPR006115">
    <property type="entry name" value="6PGDH_NADP-bd"/>
</dbReference>
<reference evidence="19" key="1">
    <citation type="submission" date="2016-10" db="EMBL/GenBank/DDBJ databases">
        <authorList>
            <person name="Varghese N."/>
            <person name="Submissions S."/>
        </authorList>
    </citation>
    <scope>NUCLEOTIDE SEQUENCE [LARGE SCALE GENOMIC DNA]</scope>
    <source>
        <strain evidence="19">DSM 14807</strain>
    </source>
</reference>
<evidence type="ECO:0000256" key="11">
    <source>
        <dbReference type="ARBA" id="ARBA00048640"/>
    </source>
</evidence>
<dbReference type="SMART" id="SM01350">
    <property type="entry name" value="6PGD"/>
    <property type="match status" value="1"/>
</dbReference>
<accession>A0A1I7NMG0</accession>
<dbReference type="PANTHER" id="PTHR11811">
    <property type="entry name" value="6-PHOSPHOGLUCONATE DEHYDROGENASE"/>
    <property type="match status" value="1"/>
</dbReference>
<dbReference type="InterPro" id="IPR006114">
    <property type="entry name" value="6PGDH_C"/>
</dbReference>
<keyword evidence="16" id="KW-0812">Transmembrane</keyword>